<feature type="transmembrane region" description="Helical" evidence="1">
    <location>
        <begin position="401"/>
        <end position="429"/>
    </location>
</feature>
<feature type="transmembrane region" description="Helical" evidence="1">
    <location>
        <begin position="474"/>
        <end position="495"/>
    </location>
</feature>
<dbReference type="RefSeq" id="WP_113026551.1">
    <property type="nucleotide sequence ID" value="NZ_CAWNWQ010000027.1"/>
</dbReference>
<feature type="transmembrane region" description="Helical" evidence="1">
    <location>
        <begin position="441"/>
        <end position="467"/>
    </location>
</feature>
<evidence type="ECO:0000256" key="1">
    <source>
        <dbReference type="SAM" id="Phobius"/>
    </source>
</evidence>
<feature type="domain" description="Peptidase M28" evidence="2">
    <location>
        <begin position="137"/>
        <end position="326"/>
    </location>
</feature>
<evidence type="ECO:0000313" key="3">
    <source>
        <dbReference type="EMBL" id="RAW87248.1"/>
    </source>
</evidence>
<dbReference type="PANTHER" id="PTHR12147">
    <property type="entry name" value="METALLOPEPTIDASE M28 FAMILY MEMBER"/>
    <property type="match status" value="1"/>
</dbReference>
<keyword evidence="1" id="KW-0812">Transmembrane</keyword>
<dbReference type="GO" id="GO:0006508">
    <property type="term" value="P:proteolysis"/>
    <property type="evidence" value="ECO:0007669"/>
    <property type="project" value="InterPro"/>
</dbReference>
<accession>A0A329VBG8</accession>
<dbReference type="AlphaFoldDB" id="A0A329VBG8"/>
<sequence length="499" mass="55783">MKRIFLIIFFLASVIVAIIQGIGLVLPDKVPVEYFKESGFKNVMRTLGVIAAEPHPAASKRQALVRAYLINEMNDMGYSVTEQTFYYTAADLAARQKRIYSNFNSQQRRAFDKEFARINTGNFAKQVEEQSELTGTNLIAKLEVPAPEGTLLFVSHYDSVRTAPGASDNGIAVASVLQLMRDLAERTDIKNNVIFLFSDAEELGLLGAHHFVKNINEIATQPIDVVFNFDARGNNGVPLLFETSAKNLALVSEWNRNAYKPVAFSFSPIVYQMLRNNTDFSVFLDRGFTGMNFATILGYEHYHRMSDTVENLNLGTLWRYQRTIRDLGAHFAVKDEINLFKESVDAVYFPVPYIGLIIISIFSAFVIGILTFLLSISLAIRNIWFSSSLRTVSNIQSILRILVGLFSLVAALVVPTASYLITLPVLLFLLTDLMLREFNKFSIALILLIICTYITSILYAPIIYLVSIGLHAPVVGGVLAILPMLILGFGIASFWKRVI</sequence>
<dbReference type="Proteomes" id="UP000250870">
    <property type="component" value="Unassembled WGS sequence"/>
</dbReference>
<dbReference type="InterPro" id="IPR045175">
    <property type="entry name" value="M28_fam"/>
</dbReference>
<feature type="transmembrane region" description="Helical" evidence="1">
    <location>
        <begin position="353"/>
        <end position="380"/>
    </location>
</feature>
<name>A0A329VBG8_9GAMM</name>
<protein>
    <recommendedName>
        <fullName evidence="2">Peptidase M28 domain-containing protein</fullName>
    </recommendedName>
</protein>
<gene>
    <name evidence="3" type="ORF">CKY01_17120</name>
</gene>
<organism evidence="3 4">
    <name type="scientific">Photorhabdus laumondii subsp. clarkei</name>
    <dbReference type="NCBI Taxonomy" id="2029685"/>
    <lineage>
        <taxon>Bacteria</taxon>
        <taxon>Pseudomonadati</taxon>
        <taxon>Pseudomonadota</taxon>
        <taxon>Gammaproteobacteria</taxon>
        <taxon>Enterobacterales</taxon>
        <taxon>Morganellaceae</taxon>
        <taxon>Photorhabdus</taxon>
    </lineage>
</organism>
<comment type="caution">
    <text evidence="3">The sequence shown here is derived from an EMBL/GenBank/DDBJ whole genome shotgun (WGS) entry which is preliminary data.</text>
</comment>
<dbReference type="SUPFAM" id="SSF53187">
    <property type="entry name" value="Zn-dependent exopeptidases"/>
    <property type="match status" value="1"/>
</dbReference>
<evidence type="ECO:0000313" key="4">
    <source>
        <dbReference type="Proteomes" id="UP000250870"/>
    </source>
</evidence>
<dbReference type="PANTHER" id="PTHR12147:SF26">
    <property type="entry name" value="PEPTIDASE M28 DOMAIN-CONTAINING PROTEIN"/>
    <property type="match status" value="1"/>
</dbReference>
<dbReference type="EMBL" id="NSCI01000027">
    <property type="protein sequence ID" value="RAW87248.1"/>
    <property type="molecule type" value="Genomic_DNA"/>
</dbReference>
<proteinExistence type="predicted"/>
<reference evidence="3 4" key="1">
    <citation type="journal article" date="2018" name="Int. J. Syst. Evol. Microbiol.">
        <title>Whole-genome-based revisit of Photorhabdus phylogeny: proposal for the elevation of most Photorhabdus subspecies to the species level and description of one novel species Photorhabdus bodei sp. nov., and one novel subspecies Photorhabdus laumondii subsp. clarkei subsp. nov.</title>
        <authorList>
            <person name="Machado R.A.R."/>
            <person name="Wuthrich D."/>
            <person name="Kuhnert P."/>
            <person name="Arce C.C.M."/>
            <person name="Thonen L."/>
            <person name="Ruiz C."/>
            <person name="Zhang X."/>
            <person name="Robert C.A.M."/>
            <person name="Karimi J."/>
            <person name="Kamali S."/>
            <person name="Ma J."/>
            <person name="Bruggmann R."/>
            <person name="Erb M."/>
        </authorList>
    </citation>
    <scope>NUCLEOTIDE SEQUENCE [LARGE SCALE GENOMIC DNA]</scope>
    <source>
        <strain evidence="3 4">BOJ-47</strain>
    </source>
</reference>
<keyword evidence="1" id="KW-1133">Transmembrane helix</keyword>
<dbReference type="Gene3D" id="3.40.630.10">
    <property type="entry name" value="Zn peptidases"/>
    <property type="match status" value="1"/>
</dbReference>
<keyword evidence="1" id="KW-0472">Membrane</keyword>
<dbReference type="InterPro" id="IPR007484">
    <property type="entry name" value="Peptidase_M28"/>
</dbReference>
<dbReference type="Pfam" id="PF04389">
    <property type="entry name" value="Peptidase_M28"/>
    <property type="match status" value="1"/>
</dbReference>
<dbReference type="GO" id="GO:0008235">
    <property type="term" value="F:metalloexopeptidase activity"/>
    <property type="evidence" value="ECO:0007669"/>
    <property type="project" value="InterPro"/>
</dbReference>
<evidence type="ECO:0000259" key="2">
    <source>
        <dbReference type="Pfam" id="PF04389"/>
    </source>
</evidence>